<feature type="compositionally biased region" description="Gly residues" evidence="1">
    <location>
        <begin position="124"/>
        <end position="195"/>
    </location>
</feature>
<keyword evidence="2" id="KW-1133">Transmembrane helix</keyword>
<feature type="compositionally biased region" description="Basic residues" evidence="1">
    <location>
        <begin position="386"/>
        <end position="399"/>
    </location>
</feature>
<feature type="transmembrane region" description="Helical" evidence="2">
    <location>
        <begin position="206"/>
        <end position="230"/>
    </location>
</feature>
<feature type="region of interest" description="Disordered" evidence="1">
    <location>
        <begin position="376"/>
        <end position="399"/>
    </location>
</feature>
<keyword evidence="4" id="KW-1185">Reference proteome</keyword>
<evidence type="ECO:0000313" key="3">
    <source>
        <dbReference type="EMBL" id="CAG7727774.1"/>
    </source>
</evidence>
<keyword evidence="2" id="KW-0472">Membrane</keyword>
<gene>
    <name evidence="3" type="ORF">AFUS01_LOCUS16602</name>
</gene>
<feature type="compositionally biased region" description="Polar residues" evidence="1">
    <location>
        <begin position="76"/>
        <end position="86"/>
    </location>
</feature>
<keyword evidence="2" id="KW-0812">Transmembrane</keyword>
<dbReference type="OrthoDB" id="8297030at2759"/>
<sequence length="399" mass="40081">MGTSTALRQCRLLPLVILILCSASLGVTGGKALTSAEEAEVHGADPVYERHGKDFSTRTSNTMPMAMAASSNFATYGTPSHTQSKEVTGPEFGGLASASQGWSSSGSQSFGGKASGGWSSSGGSSSGWGGGGGGQGGGGGGWGSGGGGQGGGGWGGGGGGKGGGGGGWGGGGGGGGGWGGGGGGGGWGGGGGGGWMKAQTDKMESGMGLISMILLLILLQSVISALLSAFTTTTTTTTTMAGGMGRKKRDVTNYHEPQPQETAAQKTNRITLMVLPSLNVIAHARDGTVPLECTHREVCVANSIFVKELGHHGRTVGSVMSSAITRWLKEVANSKGIDKHLARASMTGRNGHDCTVVYPLCKALGKNTTLPMLLPPDRYEEFTGKKPGRPRNPRPSKPL</sequence>
<feature type="transmembrane region" description="Helical" evidence="2">
    <location>
        <begin position="12"/>
        <end position="30"/>
    </location>
</feature>
<evidence type="ECO:0000313" key="4">
    <source>
        <dbReference type="Proteomes" id="UP000708208"/>
    </source>
</evidence>
<dbReference type="EMBL" id="CAJVCH010153719">
    <property type="protein sequence ID" value="CAG7727774.1"/>
    <property type="molecule type" value="Genomic_DNA"/>
</dbReference>
<dbReference type="AlphaFoldDB" id="A0A8J2P1Q4"/>
<organism evidence="3 4">
    <name type="scientific">Allacma fusca</name>
    <dbReference type="NCBI Taxonomy" id="39272"/>
    <lineage>
        <taxon>Eukaryota</taxon>
        <taxon>Metazoa</taxon>
        <taxon>Ecdysozoa</taxon>
        <taxon>Arthropoda</taxon>
        <taxon>Hexapoda</taxon>
        <taxon>Collembola</taxon>
        <taxon>Symphypleona</taxon>
        <taxon>Sminthuridae</taxon>
        <taxon>Allacma</taxon>
    </lineage>
</organism>
<name>A0A8J2P1Q4_9HEXA</name>
<protein>
    <submittedName>
        <fullName evidence="3">Uncharacterized protein</fullName>
    </submittedName>
</protein>
<accession>A0A8J2P1Q4</accession>
<feature type="region of interest" description="Disordered" evidence="1">
    <location>
        <begin position="76"/>
        <end position="197"/>
    </location>
</feature>
<comment type="caution">
    <text evidence="3">The sequence shown here is derived from an EMBL/GenBank/DDBJ whole genome shotgun (WGS) entry which is preliminary data.</text>
</comment>
<evidence type="ECO:0000256" key="1">
    <source>
        <dbReference type="SAM" id="MobiDB-lite"/>
    </source>
</evidence>
<proteinExistence type="predicted"/>
<reference evidence="3" key="1">
    <citation type="submission" date="2021-06" db="EMBL/GenBank/DDBJ databases">
        <authorList>
            <person name="Hodson N. C."/>
            <person name="Mongue J. A."/>
            <person name="Jaron S. K."/>
        </authorList>
    </citation>
    <scope>NUCLEOTIDE SEQUENCE</scope>
</reference>
<feature type="compositionally biased region" description="Low complexity" evidence="1">
    <location>
        <begin position="93"/>
        <end position="123"/>
    </location>
</feature>
<dbReference type="Proteomes" id="UP000708208">
    <property type="component" value="Unassembled WGS sequence"/>
</dbReference>
<evidence type="ECO:0000256" key="2">
    <source>
        <dbReference type="SAM" id="Phobius"/>
    </source>
</evidence>